<dbReference type="InterPro" id="IPR032882">
    <property type="entry name" value="SrkA/RdoA"/>
</dbReference>
<keyword evidence="2 11" id="KW-0723">Serine/threonine-protein kinase</keyword>
<keyword evidence="4 11" id="KW-0808">Transferase</keyword>
<keyword evidence="1 11" id="KW-0963">Cytoplasm</keyword>
<evidence type="ECO:0000256" key="2">
    <source>
        <dbReference type="ARBA" id="ARBA00022527"/>
    </source>
</evidence>
<name>B8CM01_SHEPW</name>
<dbReference type="GO" id="GO:0005524">
    <property type="term" value="F:ATP binding"/>
    <property type="evidence" value="ECO:0007669"/>
    <property type="project" value="UniProtKB-UniRule"/>
</dbReference>
<comment type="cofactor">
    <cofactor evidence="11">
        <name>Mg(2+)</name>
        <dbReference type="ChEBI" id="CHEBI:18420"/>
    </cofactor>
</comment>
<dbReference type="RefSeq" id="WP_020912287.1">
    <property type="nucleotide sequence ID" value="NC_011566.1"/>
</dbReference>
<evidence type="ECO:0000313" key="13">
    <source>
        <dbReference type="EMBL" id="ACJ28925.1"/>
    </source>
</evidence>
<sequence length="344" mass="39907">MNREEPSKIITTAVDEDSAFHYQALTPDLILTAIETLGIYPETGLLALNSYENRVYQFRCDRGQRYVVKFYRPERWTDQQIQEEHDFSAALTEQEVPIATPVIIDGRSLHEFQGFRFALFPSIGGRAFEVDNLDQLESVGRFIGRIHQFSKQADFVSRDTLSPQLLGDESLKWLKESGHIPSGLALPYFTVVEQILEKASAMWQPKHYKNIRLHGDLHPSNILWTPQGPGFVDLDDAKMGPAVQDIWMMLAGDRPQQILQLEVLLEAYEEFCEFDTRELQLIEPLRAMRMLHYNAWLSRRWADPAFPMNFPWFAEDKYWEQQILAFKEQLAALDEPPLSLIPQY</sequence>
<comment type="catalytic activity">
    <reaction evidence="11">
        <text>L-seryl-[protein] + ATP = O-phospho-L-seryl-[protein] + ADP + H(+)</text>
        <dbReference type="Rhea" id="RHEA:17989"/>
        <dbReference type="Rhea" id="RHEA-COMP:9863"/>
        <dbReference type="Rhea" id="RHEA-COMP:11604"/>
        <dbReference type="ChEBI" id="CHEBI:15378"/>
        <dbReference type="ChEBI" id="CHEBI:29999"/>
        <dbReference type="ChEBI" id="CHEBI:30616"/>
        <dbReference type="ChEBI" id="CHEBI:83421"/>
        <dbReference type="ChEBI" id="CHEBI:456216"/>
        <dbReference type="EC" id="2.7.11.1"/>
    </reaction>
</comment>
<dbReference type="EMBL" id="CP000472">
    <property type="protein sequence ID" value="ACJ28925.1"/>
    <property type="molecule type" value="Genomic_DNA"/>
</dbReference>
<dbReference type="AlphaFoldDB" id="B8CM01"/>
<feature type="active site" description="Proton acceptor" evidence="11">
    <location>
        <position position="216"/>
    </location>
</feature>
<keyword evidence="5 11" id="KW-0479">Metal-binding</keyword>
<dbReference type="Gene3D" id="3.30.200.70">
    <property type="match status" value="1"/>
</dbReference>
<feature type="binding site" evidence="11">
    <location>
        <position position="221"/>
    </location>
    <ligand>
        <name>Mg(2+)</name>
        <dbReference type="ChEBI" id="CHEBI:18420"/>
    </ligand>
</feature>
<dbReference type="GO" id="GO:0005737">
    <property type="term" value="C:cytoplasm"/>
    <property type="evidence" value="ECO:0007669"/>
    <property type="project" value="UniProtKB-SubCell"/>
</dbReference>
<comment type="subunit">
    <text evidence="11">Monomer.</text>
</comment>
<dbReference type="NCBIfam" id="NF008738">
    <property type="entry name" value="PRK11768.1"/>
    <property type="match status" value="1"/>
</dbReference>
<dbReference type="KEGG" id="swp:swp_2174"/>
<dbReference type="Proteomes" id="UP000000753">
    <property type="component" value="Chromosome"/>
</dbReference>
<dbReference type="STRING" id="225849.swp_2174"/>
<comment type="subcellular location">
    <subcellularLocation>
        <location evidence="11">Cytoplasm</location>
    </subcellularLocation>
</comment>
<evidence type="ECO:0000256" key="4">
    <source>
        <dbReference type="ARBA" id="ARBA00022679"/>
    </source>
</evidence>
<evidence type="ECO:0000256" key="6">
    <source>
        <dbReference type="ARBA" id="ARBA00022741"/>
    </source>
</evidence>
<dbReference type="Pfam" id="PF01636">
    <property type="entry name" value="APH"/>
    <property type="match status" value="1"/>
</dbReference>
<evidence type="ECO:0000256" key="1">
    <source>
        <dbReference type="ARBA" id="ARBA00022490"/>
    </source>
</evidence>
<protein>
    <recommendedName>
        <fullName evidence="11">Stress response kinase A</fullName>
        <ecNumber evidence="11">2.7.11.1</ecNumber>
    </recommendedName>
    <alternativeName>
        <fullName evidence="11">Serine/threonine-protein kinase SrkA</fullName>
    </alternativeName>
</protein>
<dbReference type="InterPro" id="IPR011009">
    <property type="entry name" value="Kinase-like_dom_sf"/>
</dbReference>
<keyword evidence="10 11" id="KW-0346">Stress response</keyword>
<evidence type="ECO:0000256" key="9">
    <source>
        <dbReference type="ARBA" id="ARBA00022842"/>
    </source>
</evidence>
<keyword evidence="3 11" id="KW-0597">Phosphoprotein</keyword>
<keyword evidence="9 11" id="KW-0460">Magnesium</keyword>
<comment type="catalytic activity">
    <reaction evidence="11">
        <text>L-threonyl-[protein] + ATP = O-phospho-L-threonyl-[protein] + ADP + H(+)</text>
        <dbReference type="Rhea" id="RHEA:46608"/>
        <dbReference type="Rhea" id="RHEA-COMP:11060"/>
        <dbReference type="Rhea" id="RHEA-COMP:11605"/>
        <dbReference type="ChEBI" id="CHEBI:15378"/>
        <dbReference type="ChEBI" id="CHEBI:30013"/>
        <dbReference type="ChEBI" id="CHEBI:30616"/>
        <dbReference type="ChEBI" id="CHEBI:61977"/>
        <dbReference type="ChEBI" id="CHEBI:456216"/>
        <dbReference type="EC" id="2.7.11.1"/>
    </reaction>
</comment>
<dbReference type="Gene3D" id="1.10.510.10">
    <property type="entry name" value="Transferase(Phosphotransferase) domain 1"/>
    <property type="match status" value="1"/>
</dbReference>
<accession>B8CM01</accession>
<evidence type="ECO:0000259" key="12">
    <source>
        <dbReference type="Pfam" id="PF01636"/>
    </source>
</evidence>
<dbReference type="HAMAP" id="MF_01497">
    <property type="entry name" value="SrkA_kinase"/>
    <property type="match status" value="1"/>
</dbReference>
<evidence type="ECO:0000313" key="14">
    <source>
        <dbReference type="Proteomes" id="UP000000753"/>
    </source>
</evidence>
<dbReference type="OrthoDB" id="5392197at2"/>
<dbReference type="InterPro" id="IPR002575">
    <property type="entry name" value="Aminoglycoside_PTrfase"/>
</dbReference>
<feature type="binding site" evidence="11">
    <location>
        <position position="233"/>
    </location>
    <ligand>
        <name>Mg(2+)</name>
        <dbReference type="ChEBI" id="CHEBI:18420"/>
    </ligand>
</feature>
<dbReference type="GO" id="GO:0000287">
    <property type="term" value="F:magnesium ion binding"/>
    <property type="evidence" value="ECO:0007669"/>
    <property type="project" value="UniProtKB-UniRule"/>
</dbReference>
<feature type="domain" description="Aminoglycoside phosphotransferase" evidence="12">
    <location>
        <begin position="50"/>
        <end position="280"/>
    </location>
</feature>
<dbReference type="HOGENOM" id="CLU_054715_0_0_6"/>
<evidence type="ECO:0000256" key="5">
    <source>
        <dbReference type="ARBA" id="ARBA00022723"/>
    </source>
</evidence>
<keyword evidence="7 11" id="KW-0418">Kinase</keyword>
<dbReference type="EC" id="2.7.11.1" evidence="11"/>
<evidence type="ECO:0000256" key="8">
    <source>
        <dbReference type="ARBA" id="ARBA00022840"/>
    </source>
</evidence>
<keyword evidence="6 11" id="KW-0547">Nucleotide-binding</keyword>
<dbReference type="SUPFAM" id="SSF56112">
    <property type="entry name" value="Protein kinase-like (PK-like)"/>
    <property type="match status" value="1"/>
</dbReference>
<keyword evidence="14" id="KW-1185">Reference proteome</keyword>
<evidence type="ECO:0000256" key="7">
    <source>
        <dbReference type="ARBA" id="ARBA00022777"/>
    </source>
</evidence>
<dbReference type="eggNOG" id="COG2334">
    <property type="taxonomic scope" value="Bacteria"/>
</dbReference>
<feature type="active site" evidence="11">
    <location>
        <position position="233"/>
    </location>
</feature>
<dbReference type="Gene3D" id="1.20.1270.170">
    <property type="match status" value="1"/>
</dbReference>
<evidence type="ECO:0000256" key="11">
    <source>
        <dbReference type="HAMAP-Rule" id="MF_01497"/>
    </source>
</evidence>
<dbReference type="PANTHER" id="PTHR39573">
    <property type="entry name" value="STRESS RESPONSE KINASE A"/>
    <property type="match status" value="1"/>
</dbReference>
<dbReference type="GO" id="GO:0004674">
    <property type="term" value="F:protein serine/threonine kinase activity"/>
    <property type="evidence" value="ECO:0007669"/>
    <property type="project" value="UniProtKB-UniRule"/>
</dbReference>
<dbReference type="PANTHER" id="PTHR39573:SF1">
    <property type="entry name" value="STRESS RESPONSE KINASE A"/>
    <property type="match status" value="1"/>
</dbReference>
<keyword evidence="8 11" id="KW-0067">ATP-binding</keyword>
<gene>
    <name evidence="11" type="primary">srkA</name>
    <name evidence="13" type="ordered locus">swp_2174</name>
</gene>
<organism evidence="13 14">
    <name type="scientific">Shewanella piezotolerans (strain WP3 / JCM 13877)</name>
    <dbReference type="NCBI Taxonomy" id="225849"/>
    <lineage>
        <taxon>Bacteria</taxon>
        <taxon>Pseudomonadati</taxon>
        <taxon>Pseudomonadota</taxon>
        <taxon>Gammaproteobacteria</taxon>
        <taxon>Alteromonadales</taxon>
        <taxon>Shewanellaceae</taxon>
        <taxon>Shewanella</taxon>
    </lineage>
</organism>
<evidence type="ECO:0000256" key="10">
    <source>
        <dbReference type="ARBA" id="ARBA00023016"/>
    </source>
</evidence>
<proteinExistence type="inferred from homology"/>
<comment type="similarity">
    <text evidence="11">Belongs to the SrkA/RdoA protein kinase family.</text>
</comment>
<evidence type="ECO:0000256" key="3">
    <source>
        <dbReference type="ARBA" id="ARBA00022553"/>
    </source>
</evidence>
<comment type="function">
    <text evidence="11">A protein kinase that phosphorylates Ser and Thr residues. Probably acts to suppress the effects of stress linked to accumulation of reactive oxygen species. Probably involved in the extracytoplasmic stress response.</text>
</comment>
<dbReference type="GO" id="GO:0106310">
    <property type="term" value="F:protein serine kinase activity"/>
    <property type="evidence" value="ECO:0007669"/>
    <property type="project" value="RHEA"/>
</dbReference>
<reference evidence="13 14" key="1">
    <citation type="journal article" date="2008" name="PLoS ONE">
        <title>Environmental adaptation: genomic analysis of the piezotolerant and psychrotolerant deep-sea iron reducing bacterium Shewanella piezotolerans WP3.</title>
        <authorList>
            <person name="Wang F."/>
            <person name="Wang J."/>
            <person name="Jian H."/>
            <person name="Zhang B."/>
            <person name="Li S."/>
            <person name="Wang F."/>
            <person name="Zeng X."/>
            <person name="Gao L."/>
            <person name="Bartlett D.H."/>
            <person name="Yu J."/>
            <person name="Hu S."/>
            <person name="Xiao X."/>
        </authorList>
    </citation>
    <scope>NUCLEOTIDE SEQUENCE [LARGE SCALE GENOMIC DNA]</scope>
    <source>
        <strain evidence="14">WP3 / JCM 13877</strain>
    </source>
</reference>
<feature type="site" description="ATP" evidence="11">
    <location>
        <position position="50"/>
    </location>
</feature>